<dbReference type="PANTHER" id="PTHR47515">
    <property type="entry name" value="LOW CALCIUM RESPONSE LOCUS PROTEIN T"/>
    <property type="match status" value="1"/>
</dbReference>
<name>A0A521EJC3_9SPHI</name>
<dbReference type="GO" id="GO:0003676">
    <property type="term" value="F:nucleic acid binding"/>
    <property type="evidence" value="ECO:0007669"/>
    <property type="project" value="InterPro"/>
</dbReference>
<evidence type="ECO:0000313" key="3">
    <source>
        <dbReference type="Proteomes" id="UP000315971"/>
    </source>
</evidence>
<dbReference type="Proteomes" id="UP000315971">
    <property type="component" value="Unassembled WGS sequence"/>
</dbReference>
<reference evidence="2 3" key="1">
    <citation type="submission" date="2017-05" db="EMBL/GenBank/DDBJ databases">
        <authorList>
            <person name="Varghese N."/>
            <person name="Submissions S."/>
        </authorList>
    </citation>
    <scope>NUCLEOTIDE SEQUENCE [LARGE SCALE GENOMIC DNA]</scope>
    <source>
        <strain evidence="2 3">DSM 21342</strain>
    </source>
</reference>
<dbReference type="EMBL" id="FXSZ01000016">
    <property type="protein sequence ID" value="SMO83972.1"/>
    <property type="molecule type" value="Genomic_DNA"/>
</dbReference>
<evidence type="ECO:0000256" key="1">
    <source>
        <dbReference type="SAM" id="MobiDB-lite"/>
    </source>
</evidence>
<dbReference type="InterPro" id="IPR012337">
    <property type="entry name" value="RNaseH-like_sf"/>
</dbReference>
<sequence>NRQVLAIETDTSLPAARLIRVLDQLKESRGLPKSIRMDNGPEFISKKLKRNDSR</sequence>
<dbReference type="InterPro" id="IPR036397">
    <property type="entry name" value="RNaseH_sf"/>
</dbReference>
<feature type="non-terminal residue" evidence="2">
    <location>
        <position position="1"/>
    </location>
</feature>
<protein>
    <recommendedName>
        <fullName evidence="4">Integrase core domain-containing protein</fullName>
    </recommendedName>
</protein>
<dbReference type="AlphaFoldDB" id="A0A521EJC3"/>
<dbReference type="SUPFAM" id="SSF53098">
    <property type="entry name" value="Ribonuclease H-like"/>
    <property type="match status" value="1"/>
</dbReference>
<proteinExistence type="predicted"/>
<organism evidence="2 3">
    <name type="scientific">Solitalea koreensis</name>
    <dbReference type="NCBI Taxonomy" id="543615"/>
    <lineage>
        <taxon>Bacteria</taxon>
        <taxon>Pseudomonadati</taxon>
        <taxon>Bacteroidota</taxon>
        <taxon>Sphingobacteriia</taxon>
        <taxon>Sphingobacteriales</taxon>
        <taxon>Sphingobacteriaceae</taxon>
        <taxon>Solitalea</taxon>
    </lineage>
</organism>
<gene>
    <name evidence="2" type="ORF">SAMN06265350_1161</name>
</gene>
<evidence type="ECO:0008006" key="4">
    <source>
        <dbReference type="Google" id="ProtNLM"/>
    </source>
</evidence>
<feature type="region of interest" description="Disordered" evidence="1">
    <location>
        <begin position="32"/>
        <end position="54"/>
    </location>
</feature>
<keyword evidence="3" id="KW-1185">Reference proteome</keyword>
<dbReference type="Gene3D" id="3.30.420.10">
    <property type="entry name" value="Ribonuclease H-like superfamily/Ribonuclease H"/>
    <property type="match status" value="1"/>
</dbReference>
<evidence type="ECO:0000313" key="2">
    <source>
        <dbReference type="EMBL" id="SMO83972.1"/>
    </source>
</evidence>
<dbReference type="PANTHER" id="PTHR47515:SF2">
    <property type="entry name" value="INTEGRASE CORE DOMAIN PROTEIN"/>
    <property type="match status" value="1"/>
</dbReference>
<accession>A0A521EJC3</accession>